<accession>A0ABC9CEA2</accession>
<sequence length="572" mass="62221">MGSQAEGRSPDKSSYRAVHPSSPPSKTQVERSLAFKRWARGRCYRCLARGHEVSSCRGSFRCIRCRRTGHRERQCPFRCPPAASCLRSPPAQPRHQQHARSWADVVAMSPPNEPHVLSPASTPAASCAQCGCLCHAANGSHTSDVQSLLGPLVESLRSNMQEFIVSQLEKVMPALKAEASIIKLWLARVANYLEHAKPNSEDAFAADLVGLFGPCSPVWRSSTPSFFTSLATACAASEVSLPYDVKFVAVGEELSNANGRDVMPTSMEQMEQLHAPSLIPECRSPEDPGDCKLPIINEVTIPSQQSVVKEYQEPSTEHTPLQVVIPVEEVTYVDTAQQSSIKECVPPVVKEIFLKPSSVIPSDVPRNTLLVETCAFSVAGTTLVTTSTDGEEHLVAQVETSIEDVIVVEDASDDDLANSDTDMPLEDPIDGTNSFSSFIVEAMEEEPQAQLHLETPLPSNVTVLENKNLTHSPVYLSPPTEPQTTPPMVAIVRGRHKSSGQSSLRRSARLAQRRILKNLGIMGNDGKLNDAAIQDCADSLKELLPPDVLKSLMGMKGRAFWDLVAGLSLPLH</sequence>
<reference evidence="4 5" key="2">
    <citation type="submission" date="2024-10" db="EMBL/GenBank/DDBJ databases">
        <authorList>
            <person name="Ryan C."/>
        </authorList>
    </citation>
    <scope>NUCLEOTIDE SEQUENCE [LARGE SCALE GENOMIC DNA]</scope>
</reference>
<dbReference type="InterPro" id="IPR036875">
    <property type="entry name" value="Znf_CCHC_sf"/>
</dbReference>
<dbReference type="SMART" id="SM00343">
    <property type="entry name" value="ZnF_C2HC"/>
    <property type="match status" value="2"/>
</dbReference>
<dbReference type="EMBL" id="OZ075113">
    <property type="protein sequence ID" value="CAL5019331.1"/>
    <property type="molecule type" value="Genomic_DNA"/>
</dbReference>
<proteinExistence type="predicted"/>
<dbReference type="Proteomes" id="UP001497457">
    <property type="component" value="Chromosome 3rd"/>
</dbReference>
<evidence type="ECO:0000313" key="5">
    <source>
        <dbReference type="Proteomes" id="UP001497457"/>
    </source>
</evidence>
<reference evidence="5" key="1">
    <citation type="submission" date="2024-06" db="EMBL/GenBank/DDBJ databases">
        <authorList>
            <person name="Ryan C."/>
        </authorList>
    </citation>
    <scope>NUCLEOTIDE SEQUENCE [LARGE SCALE GENOMIC DNA]</scope>
</reference>
<protein>
    <recommendedName>
        <fullName evidence="3">CCHC-type domain-containing protein</fullName>
    </recommendedName>
</protein>
<dbReference type="AlphaFoldDB" id="A0ABC9CEA2"/>
<evidence type="ECO:0000256" key="1">
    <source>
        <dbReference type="PROSITE-ProRule" id="PRU00047"/>
    </source>
</evidence>
<keyword evidence="1" id="KW-0863">Zinc-finger</keyword>
<feature type="region of interest" description="Disordered" evidence="2">
    <location>
        <begin position="1"/>
        <end position="31"/>
    </location>
</feature>
<organism evidence="4 5">
    <name type="scientific">Urochloa decumbens</name>
    <dbReference type="NCBI Taxonomy" id="240449"/>
    <lineage>
        <taxon>Eukaryota</taxon>
        <taxon>Viridiplantae</taxon>
        <taxon>Streptophyta</taxon>
        <taxon>Embryophyta</taxon>
        <taxon>Tracheophyta</taxon>
        <taxon>Spermatophyta</taxon>
        <taxon>Magnoliopsida</taxon>
        <taxon>Liliopsida</taxon>
        <taxon>Poales</taxon>
        <taxon>Poaceae</taxon>
        <taxon>PACMAD clade</taxon>
        <taxon>Panicoideae</taxon>
        <taxon>Panicodae</taxon>
        <taxon>Paniceae</taxon>
        <taxon>Melinidinae</taxon>
        <taxon>Urochloa</taxon>
    </lineage>
</organism>
<dbReference type="PROSITE" id="PS50158">
    <property type="entry name" value="ZF_CCHC"/>
    <property type="match status" value="1"/>
</dbReference>
<evidence type="ECO:0000256" key="2">
    <source>
        <dbReference type="SAM" id="MobiDB-lite"/>
    </source>
</evidence>
<keyword evidence="1" id="KW-0479">Metal-binding</keyword>
<dbReference type="SUPFAM" id="SSF57756">
    <property type="entry name" value="Retrovirus zinc finger-like domains"/>
    <property type="match status" value="1"/>
</dbReference>
<evidence type="ECO:0000313" key="4">
    <source>
        <dbReference type="EMBL" id="CAL5019331.1"/>
    </source>
</evidence>
<feature type="domain" description="CCHC-type" evidence="3">
    <location>
        <begin position="61"/>
        <end position="76"/>
    </location>
</feature>
<gene>
    <name evidence="4" type="ORF">URODEC1_LOCUS74693</name>
</gene>
<evidence type="ECO:0000259" key="3">
    <source>
        <dbReference type="PROSITE" id="PS50158"/>
    </source>
</evidence>
<dbReference type="GO" id="GO:0008270">
    <property type="term" value="F:zinc ion binding"/>
    <property type="evidence" value="ECO:0007669"/>
    <property type="project" value="UniProtKB-KW"/>
</dbReference>
<keyword evidence="5" id="KW-1185">Reference proteome</keyword>
<keyword evidence="1" id="KW-0862">Zinc</keyword>
<name>A0ABC9CEA2_9POAL</name>
<dbReference type="InterPro" id="IPR001878">
    <property type="entry name" value="Znf_CCHC"/>
</dbReference>